<name>A0A8J2LTS0_9HEXA</name>
<comment type="caution">
    <text evidence="1">The sequence shown here is derived from an EMBL/GenBank/DDBJ whole genome shotgun (WGS) entry which is preliminary data.</text>
</comment>
<protein>
    <submittedName>
        <fullName evidence="1">Uncharacterized protein</fullName>
    </submittedName>
</protein>
<feature type="non-terminal residue" evidence="1">
    <location>
        <position position="146"/>
    </location>
</feature>
<accession>A0A8J2LTS0</accession>
<evidence type="ECO:0000313" key="2">
    <source>
        <dbReference type="Proteomes" id="UP000708208"/>
    </source>
</evidence>
<evidence type="ECO:0000313" key="1">
    <source>
        <dbReference type="EMBL" id="CAG7828424.1"/>
    </source>
</evidence>
<organism evidence="1 2">
    <name type="scientific">Allacma fusca</name>
    <dbReference type="NCBI Taxonomy" id="39272"/>
    <lineage>
        <taxon>Eukaryota</taxon>
        <taxon>Metazoa</taxon>
        <taxon>Ecdysozoa</taxon>
        <taxon>Arthropoda</taxon>
        <taxon>Hexapoda</taxon>
        <taxon>Collembola</taxon>
        <taxon>Symphypleona</taxon>
        <taxon>Sminthuridae</taxon>
        <taxon>Allacma</taxon>
    </lineage>
</organism>
<sequence>ENFVSHVNAVLESAHLERRNGRSTIAPDLISPDLEKDLLVLSKLLTPFLDLTNELQQEGVTSSLVILGVITLYKQVAAVDCEEGYMKALKSSLCLTITERFAAPEQFNYSGRGAKKCLMKVFENSAYILATLLDPRWKTAPFESKP</sequence>
<reference evidence="1" key="1">
    <citation type="submission" date="2021-06" db="EMBL/GenBank/DDBJ databases">
        <authorList>
            <person name="Hodson N. C."/>
            <person name="Mongue J. A."/>
            <person name="Jaron S. K."/>
        </authorList>
    </citation>
    <scope>NUCLEOTIDE SEQUENCE</scope>
</reference>
<proteinExistence type="predicted"/>
<dbReference type="EMBL" id="CAJVCH010547462">
    <property type="protein sequence ID" value="CAG7828424.1"/>
    <property type="molecule type" value="Genomic_DNA"/>
</dbReference>
<feature type="non-terminal residue" evidence="1">
    <location>
        <position position="1"/>
    </location>
</feature>
<dbReference type="AlphaFoldDB" id="A0A8J2LTS0"/>
<dbReference type="Proteomes" id="UP000708208">
    <property type="component" value="Unassembled WGS sequence"/>
</dbReference>
<dbReference type="OrthoDB" id="6366580at2759"/>
<gene>
    <name evidence="1" type="ORF">AFUS01_LOCUS38352</name>
</gene>
<keyword evidence="2" id="KW-1185">Reference proteome</keyword>